<name>A0A6J0PDP0_ELAGV</name>
<evidence type="ECO:0000313" key="3">
    <source>
        <dbReference type="RefSeq" id="XP_019703165.1"/>
    </source>
</evidence>
<keyword evidence="2" id="KW-1185">Reference proteome</keyword>
<organism evidence="2 3">
    <name type="scientific">Elaeis guineensis var. tenera</name>
    <name type="common">Oil palm</name>
    <dbReference type="NCBI Taxonomy" id="51953"/>
    <lineage>
        <taxon>Eukaryota</taxon>
        <taxon>Viridiplantae</taxon>
        <taxon>Streptophyta</taxon>
        <taxon>Embryophyta</taxon>
        <taxon>Tracheophyta</taxon>
        <taxon>Spermatophyta</taxon>
        <taxon>Magnoliopsida</taxon>
        <taxon>Liliopsida</taxon>
        <taxon>Arecaceae</taxon>
        <taxon>Arecoideae</taxon>
        <taxon>Cocoseae</taxon>
        <taxon>Elaeidinae</taxon>
        <taxon>Elaeis</taxon>
    </lineage>
</organism>
<protein>
    <submittedName>
        <fullName evidence="3">Uncharacterized protein LOC109505212</fullName>
    </submittedName>
</protein>
<feature type="domain" description="GAG-pre-integrase" evidence="1">
    <location>
        <begin position="13"/>
        <end position="80"/>
    </location>
</feature>
<dbReference type="InParanoid" id="A0A6J0PDP0"/>
<accession>A0A6J0PDP0</accession>
<dbReference type="OrthoDB" id="784048at2759"/>
<dbReference type="RefSeq" id="XP_019703165.1">
    <property type="nucleotide sequence ID" value="XM_019847606.1"/>
</dbReference>
<gene>
    <name evidence="3" type="primary">LOC109505212</name>
</gene>
<dbReference type="InterPro" id="IPR025724">
    <property type="entry name" value="GAG-pre-integrase_dom"/>
</dbReference>
<evidence type="ECO:0000313" key="2">
    <source>
        <dbReference type="Proteomes" id="UP000504607"/>
    </source>
</evidence>
<proteinExistence type="predicted"/>
<evidence type="ECO:0000259" key="1">
    <source>
        <dbReference type="Pfam" id="PF13976"/>
    </source>
</evidence>
<dbReference type="Pfam" id="PF13976">
    <property type="entry name" value="gag_pre-integrs"/>
    <property type="match status" value="1"/>
</dbReference>
<reference evidence="3" key="1">
    <citation type="submission" date="2025-08" db="UniProtKB">
        <authorList>
            <consortium name="RefSeq"/>
        </authorList>
    </citation>
    <scope>IDENTIFICATION</scope>
</reference>
<dbReference type="Proteomes" id="UP000504607">
    <property type="component" value="Unplaced"/>
</dbReference>
<sequence length="129" mass="14558">MIVMRGRKMKNSLYKMEGSVVTEEFDAAAAAQDQQETHWLWHYHLGHMGDRKMKELNKHGLISNLDGSILKICEPYQMKKERRVQFASSSARSEAPLELVHIDVWGPAPISGTSGGLDIQMEHSPKISP</sequence>
<dbReference type="AlphaFoldDB" id="A0A6J0PDP0"/>